<protein>
    <submittedName>
        <fullName evidence="2">Uncharacterized protein</fullName>
    </submittedName>
</protein>
<dbReference type="KEGG" id="tfo:BFO_1147"/>
<feature type="transmembrane region" description="Helical" evidence="1">
    <location>
        <begin position="47"/>
        <end position="66"/>
    </location>
</feature>
<evidence type="ECO:0000313" key="2">
    <source>
        <dbReference type="EMBL" id="AEW20367.1"/>
    </source>
</evidence>
<dbReference type="EMBL" id="CP003191">
    <property type="protein sequence ID" value="AEW20367.1"/>
    <property type="molecule type" value="Genomic_DNA"/>
</dbReference>
<dbReference type="Proteomes" id="UP000005436">
    <property type="component" value="Chromosome"/>
</dbReference>
<gene>
    <name evidence="2" type="ordered locus">BFO_1147</name>
</gene>
<keyword evidence="1" id="KW-0812">Transmembrane</keyword>
<sequence length="67" mass="7996">MNIRQETGWKLFRTSIRHDKQAASSRCGNEYRAIHSSGNRFRMQNQFISHAIFFYAKIIIGKYTYIH</sequence>
<keyword evidence="1" id="KW-0472">Membrane</keyword>
<dbReference type="STRING" id="203275.BFO_1147"/>
<name>G8UIG0_TANFA</name>
<evidence type="ECO:0000256" key="1">
    <source>
        <dbReference type="SAM" id="Phobius"/>
    </source>
</evidence>
<organism evidence="2 3">
    <name type="scientific">Tannerella forsythia (strain ATCC 43037 / JCM 10827 / CCUG 21028 A / KCTC 5666 / FDC 338)</name>
    <name type="common">Bacteroides forsythus</name>
    <dbReference type="NCBI Taxonomy" id="203275"/>
    <lineage>
        <taxon>Bacteria</taxon>
        <taxon>Pseudomonadati</taxon>
        <taxon>Bacteroidota</taxon>
        <taxon>Bacteroidia</taxon>
        <taxon>Bacteroidales</taxon>
        <taxon>Tannerellaceae</taxon>
        <taxon>Tannerella</taxon>
    </lineage>
</organism>
<keyword evidence="1" id="KW-1133">Transmembrane helix</keyword>
<dbReference type="HOGENOM" id="CLU_2810986_0_0_10"/>
<proteinExistence type="predicted"/>
<evidence type="ECO:0000313" key="3">
    <source>
        <dbReference type="Proteomes" id="UP000005436"/>
    </source>
</evidence>
<keyword evidence="3" id="KW-1185">Reference proteome</keyword>
<dbReference type="AlphaFoldDB" id="G8UIG0"/>
<accession>G8UIG0</accession>
<reference evidence="3" key="1">
    <citation type="submission" date="2011-12" db="EMBL/GenBank/DDBJ databases">
        <title>Complete sequence of Tannerella forsythia ATCC 43037.</title>
        <authorList>
            <person name="Dewhirst F."/>
            <person name="Tanner A."/>
            <person name="Izard J."/>
            <person name="Brinkac L."/>
            <person name="Durkin A.S."/>
            <person name="Hostetler J."/>
            <person name="Shetty J."/>
            <person name="Torralba M."/>
            <person name="Gill S."/>
            <person name="Nelson K."/>
        </authorList>
    </citation>
    <scope>NUCLEOTIDE SEQUENCE [LARGE SCALE GENOMIC DNA]</scope>
    <source>
        <strain evidence="3">ATCC 43037 / JCM 10827 / CCUG 33226 / KCTC 5666 / FDC 338</strain>
    </source>
</reference>